<dbReference type="EMBL" id="HF936042">
    <property type="protein sequence ID" value="CCX33239.1"/>
    <property type="molecule type" value="Genomic_DNA"/>
</dbReference>
<dbReference type="Pfam" id="PF10906">
    <property type="entry name" value="Mrx7"/>
    <property type="match status" value="1"/>
</dbReference>
<evidence type="ECO:0000256" key="1">
    <source>
        <dbReference type="SAM" id="MobiDB-lite"/>
    </source>
</evidence>
<name>U4LM78_PYROM</name>
<dbReference type="AlphaFoldDB" id="U4LM78"/>
<evidence type="ECO:0000313" key="3">
    <source>
        <dbReference type="Proteomes" id="UP000018144"/>
    </source>
</evidence>
<accession>U4LM78</accession>
<dbReference type="OrthoDB" id="4138121at2759"/>
<dbReference type="Proteomes" id="UP000018144">
    <property type="component" value="Unassembled WGS sequence"/>
</dbReference>
<protein>
    <submittedName>
        <fullName evidence="2">Uncharacterized protein</fullName>
    </submittedName>
</protein>
<dbReference type="InterPro" id="IPR020301">
    <property type="entry name" value="Mrx7"/>
</dbReference>
<feature type="region of interest" description="Disordered" evidence="1">
    <location>
        <begin position="26"/>
        <end position="47"/>
    </location>
</feature>
<organism evidence="2 3">
    <name type="scientific">Pyronema omphalodes (strain CBS 100304)</name>
    <name type="common">Pyronema confluens</name>
    <dbReference type="NCBI Taxonomy" id="1076935"/>
    <lineage>
        <taxon>Eukaryota</taxon>
        <taxon>Fungi</taxon>
        <taxon>Dikarya</taxon>
        <taxon>Ascomycota</taxon>
        <taxon>Pezizomycotina</taxon>
        <taxon>Pezizomycetes</taxon>
        <taxon>Pezizales</taxon>
        <taxon>Pyronemataceae</taxon>
        <taxon>Pyronema</taxon>
    </lineage>
</organism>
<evidence type="ECO:0000313" key="2">
    <source>
        <dbReference type="EMBL" id="CCX33239.1"/>
    </source>
</evidence>
<sequence>MPWRMGIRVVELLSSPTFHRAVRRIHGRLTGTQHHEDPPSNLDTGHSGTELEGWQFLSLSLTLKRRTARKWKPYYAMGT</sequence>
<reference evidence="2 3" key="1">
    <citation type="journal article" date="2013" name="PLoS Genet.">
        <title>The genome and development-dependent transcriptomes of Pyronema confluens: a window into fungal evolution.</title>
        <authorList>
            <person name="Traeger S."/>
            <person name="Altegoer F."/>
            <person name="Freitag M."/>
            <person name="Gabaldon T."/>
            <person name="Kempken F."/>
            <person name="Kumar A."/>
            <person name="Marcet-Houben M."/>
            <person name="Poggeler S."/>
            <person name="Stajich J.E."/>
            <person name="Nowrousian M."/>
        </authorList>
    </citation>
    <scope>NUCLEOTIDE SEQUENCE [LARGE SCALE GENOMIC DNA]</scope>
    <source>
        <strain evidence="3">CBS 100304</strain>
        <tissue evidence="2">Vegetative mycelium</tissue>
    </source>
</reference>
<proteinExistence type="predicted"/>
<keyword evidence="3" id="KW-1185">Reference proteome</keyword>
<gene>
    <name evidence="2" type="ORF">PCON_14279</name>
</gene>